<proteinExistence type="inferred from homology"/>
<dbReference type="EMBL" id="MSZX01000001">
    <property type="protein sequence ID" value="OPA80783.1"/>
    <property type="molecule type" value="Genomic_DNA"/>
</dbReference>
<dbReference type="GO" id="GO:0030435">
    <property type="term" value="P:sporulation resulting in formation of a cellular spore"/>
    <property type="evidence" value="ECO:0007669"/>
    <property type="project" value="UniProtKB-KW"/>
</dbReference>
<dbReference type="PANTHER" id="PTHR39183:SF1">
    <property type="entry name" value="SPORE COAT PROTEIN F-LIKE PROTEIN YHCQ"/>
    <property type="match status" value="1"/>
</dbReference>
<protein>
    <recommendedName>
        <fullName evidence="6">Spore coat protein</fullName>
    </recommendedName>
</protein>
<dbReference type="InterPro" id="IPR012347">
    <property type="entry name" value="Ferritin-like"/>
</dbReference>
<keyword evidence="1" id="KW-0749">Sporulation</keyword>
<gene>
    <name evidence="4" type="ORF">BVG16_00020</name>
</gene>
<accession>A0A1T2XM83</accession>
<dbReference type="Proteomes" id="UP000190188">
    <property type="component" value="Unassembled WGS sequence"/>
</dbReference>
<evidence type="ECO:0008006" key="6">
    <source>
        <dbReference type="Google" id="ProtNLM"/>
    </source>
</evidence>
<dbReference type="PANTHER" id="PTHR39183">
    <property type="entry name" value="SPORE COAT PROTEIN F-LIKE PROTEIN YHCQ"/>
    <property type="match status" value="1"/>
</dbReference>
<name>A0A1T2XM83_9BACL</name>
<dbReference type="AlphaFoldDB" id="A0A1T2XM83"/>
<evidence type="ECO:0000313" key="4">
    <source>
        <dbReference type="EMBL" id="OPA80783.1"/>
    </source>
</evidence>
<evidence type="ECO:0000256" key="1">
    <source>
        <dbReference type="ARBA" id="ARBA00022969"/>
    </source>
</evidence>
<dbReference type="Pfam" id="PF07875">
    <property type="entry name" value="Coat_F"/>
    <property type="match status" value="1"/>
</dbReference>
<reference evidence="4 5" key="1">
    <citation type="submission" date="2017-01" db="EMBL/GenBank/DDBJ databases">
        <title>Genome analysis of Paenibacillus selenitrireducens ES3-24.</title>
        <authorList>
            <person name="Xu D."/>
            <person name="Yao R."/>
            <person name="Zheng S."/>
        </authorList>
    </citation>
    <scope>NUCLEOTIDE SEQUENCE [LARGE SCALE GENOMIC DNA]</scope>
    <source>
        <strain evidence="4 5">ES3-24</strain>
    </source>
</reference>
<organism evidence="4 5">
    <name type="scientific">Paenibacillus selenitireducens</name>
    <dbReference type="NCBI Taxonomy" id="1324314"/>
    <lineage>
        <taxon>Bacteria</taxon>
        <taxon>Bacillati</taxon>
        <taxon>Bacillota</taxon>
        <taxon>Bacilli</taxon>
        <taxon>Bacillales</taxon>
        <taxon>Paenibacillaceae</taxon>
        <taxon>Paenibacillus</taxon>
    </lineage>
</organism>
<comment type="subcellular location">
    <subcellularLocation>
        <location evidence="2">Spore coat</location>
    </subcellularLocation>
</comment>
<dbReference type="STRING" id="1324314.BVG16_00020"/>
<evidence type="ECO:0000256" key="2">
    <source>
        <dbReference type="ARBA" id="ARBA00024325"/>
    </source>
</evidence>
<comment type="caution">
    <text evidence="4">The sequence shown here is derived from an EMBL/GenBank/DDBJ whole genome shotgun (WGS) entry which is preliminary data.</text>
</comment>
<dbReference type="InterPro" id="IPR012851">
    <property type="entry name" value="Spore_coat_CotF-like"/>
</dbReference>
<sequence>MYSNLKQPQHHLALHETLQLHETVGYLSGHLIELKRQIHSVQDPALRALYVEAIQETDMDLRELLLFYPMAPTPFRDDSVQEMPGFMGKEGDMTAFYGGNLLAYFKSSIRAYAIPLTESATPQLRDAFQRHMNRVIHMHGKVFNYMLERGYYPAYDLGLLLAMDVAHAQKALDM</sequence>
<keyword evidence="5" id="KW-1185">Reference proteome</keyword>
<dbReference type="Gene3D" id="1.20.1260.10">
    <property type="match status" value="1"/>
</dbReference>
<comment type="similarity">
    <text evidence="3">Belongs to the CotF family.</text>
</comment>
<dbReference type="RefSeq" id="WP_078496416.1">
    <property type="nucleotide sequence ID" value="NZ_MSZX01000001.1"/>
</dbReference>
<evidence type="ECO:0000256" key="3">
    <source>
        <dbReference type="ARBA" id="ARBA00024344"/>
    </source>
</evidence>
<evidence type="ECO:0000313" key="5">
    <source>
        <dbReference type="Proteomes" id="UP000190188"/>
    </source>
</evidence>
<dbReference type="OrthoDB" id="2703958at2"/>